<organism evidence="4 5">
    <name type="scientific">Mucilaginibacter dorajii</name>
    <dbReference type="NCBI Taxonomy" id="692994"/>
    <lineage>
        <taxon>Bacteria</taxon>
        <taxon>Pseudomonadati</taxon>
        <taxon>Bacteroidota</taxon>
        <taxon>Sphingobacteriia</taxon>
        <taxon>Sphingobacteriales</taxon>
        <taxon>Sphingobacteriaceae</taxon>
        <taxon>Mucilaginibacter</taxon>
    </lineage>
</organism>
<dbReference type="Pfam" id="PF04773">
    <property type="entry name" value="FecR"/>
    <property type="match status" value="1"/>
</dbReference>
<comment type="caution">
    <text evidence="4">The sequence shown here is derived from an EMBL/GenBank/DDBJ whole genome shotgun (WGS) entry which is preliminary data.</text>
</comment>
<evidence type="ECO:0000313" key="4">
    <source>
        <dbReference type="EMBL" id="GAA3990298.1"/>
    </source>
</evidence>
<dbReference type="Gene3D" id="3.55.50.30">
    <property type="match status" value="1"/>
</dbReference>
<dbReference type="PANTHER" id="PTHR30273">
    <property type="entry name" value="PERIPLASMIC SIGNAL SENSOR AND SIGMA FACTOR ACTIVATOR FECR-RELATED"/>
    <property type="match status" value="1"/>
</dbReference>
<dbReference type="Gene3D" id="2.60.120.1440">
    <property type="match status" value="1"/>
</dbReference>
<protein>
    <submittedName>
        <fullName evidence="4">DUF4974 domain-containing protein</fullName>
    </submittedName>
</protein>
<dbReference type="EMBL" id="BAAAZC010000031">
    <property type="protein sequence ID" value="GAA3990298.1"/>
    <property type="molecule type" value="Genomic_DNA"/>
</dbReference>
<accession>A0ABP7QZM7</accession>
<dbReference type="InterPro" id="IPR006860">
    <property type="entry name" value="FecR"/>
</dbReference>
<keyword evidence="1" id="KW-0812">Transmembrane</keyword>
<sequence>MTQAEYLLLYEKYIAGEATPDEIKEVLLYRDEFEMYVVVKDDEANEYSETKRRIFNKLNKSTGQPMIVKLQRIKWWSSAAAILIFGTVGLLFLKNNQSVKPLKNNKPAIAVHDVAPGSNKAILTLASGKVISLNDVANGIISKRKDLTVKKQQGRIVEYVASAEDKNPVTNSISTPRGGQYQLVLSDGTKVWLNAASSLKFPSSFVGRNRTVELTGEAYFEVTKNKGMPFIVKFNNASIEVLGTHFDIKAYDDEETKATLAEGSIKISKNSQQKMLVPGQQVVVSKSAGNLEVSPANMDEALAWKNGYFIFHDASIESVMKTAARWYDVDVAYDADIKNKKFGGRVSKYKNISELLKNMELTGTIHFKIEGRRITVLK</sequence>
<dbReference type="RefSeq" id="WP_259086736.1">
    <property type="nucleotide sequence ID" value="NZ_BAAAZC010000031.1"/>
</dbReference>
<dbReference type="Pfam" id="PF16344">
    <property type="entry name" value="FecR_C"/>
    <property type="match status" value="1"/>
</dbReference>
<evidence type="ECO:0000313" key="5">
    <source>
        <dbReference type="Proteomes" id="UP001500742"/>
    </source>
</evidence>
<keyword evidence="1" id="KW-1133">Transmembrane helix</keyword>
<evidence type="ECO:0000256" key="1">
    <source>
        <dbReference type="SAM" id="Phobius"/>
    </source>
</evidence>
<dbReference type="InterPro" id="IPR032508">
    <property type="entry name" value="FecR_C"/>
</dbReference>
<dbReference type="PANTHER" id="PTHR30273:SF2">
    <property type="entry name" value="PROTEIN FECR"/>
    <property type="match status" value="1"/>
</dbReference>
<evidence type="ECO:0000259" key="2">
    <source>
        <dbReference type="Pfam" id="PF04773"/>
    </source>
</evidence>
<gene>
    <name evidence="4" type="ORF">GCM10022210_49820</name>
</gene>
<feature type="domain" description="FecR protein" evidence="2">
    <location>
        <begin position="173"/>
        <end position="266"/>
    </location>
</feature>
<dbReference type="InterPro" id="IPR012373">
    <property type="entry name" value="Ferrdict_sens_TM"/>
</dbReference>
<feature type="domain" description="Protein FecR C-terminal" evidence="3">
    <location>
        <begin position="308"/>
        <end position="376"/>
    </location>
</feature>
<reference evidence="5" key="1">
    <citation type="journal article" date="2019" name="Int. J. Syst. Evol. Microbiol.">
        <title>The Global Catalogue of Microorganisms (GCM) 10K type strain sequencing project: providing services to taxonomists for standard genome sequencing and annotation.</title>
        <authorList>
            <consortium name="The Broad Institute Genomics Platform"/>
            <consortium name="The Broad Institute Genome Sequencing Center for Infectious Disease"/>
            <person name="Wu L."/>
            <person name="Ma J."/>
        </authorList>
    </citation>
    <scope>NUCLEOTIDE SEQUENCE [LARGE SCALE GENOMIC DNA]</scope>
    <source>
        <strain evidence="5">JCM 16601</strain>
    </source>
</reference>
<dbReference type="Proteomes" id="UP001500742">
    <property type="component" value="Unassembled WGS sequence"/>
</dbReference>
<proteinExistence type="predicted"/>
<evidence type="ECO:0000259" key="3">
    <source>
        <dbReference type="Pfam" id="PF16344"/>
    </source>
</evidence>
<feature type="transmembrane region" description="Helical" evidence="1">
    <location>
        <begin position="75"/>
        <end position="93"/>
    </location>
</feature>
<keyword evidence="5" id="KW-1185">Reference proteome</keyword>
<keyword evidence="1" id="KW-0472">Membrane</keyword>
<name>A0ABP7QZM7_9SPHI</name>